<evidence type="ECO:0000256" key="1">
    <source>
        <dbReference type="ARBA" id="ARBA00007572"/>
    </source>
</evidence>
<dbReference type="InterPro" id="IPR012310">
    <property type="entry name" value="DNA_ligase_ATP-dep_cent"/>
</dbReference>
<comment type="caution">
    <text evidence="5">The sequence shown here is derived from an EMBL/GenBank/DDBJ whole genome shotgun (WGS) entry which is preliminary data.</text>
</comment>
<dbReference type="PANTHER" id="PTHR45674">
    <property type="entry name" value="DNA LIGASE 1/3 FAMILY MEMBER"/>
    <property type="match status" value="1"/>
</dbReference>
<dbReference type="SUPFAM" id="SSF50249">
    <property type="entry name" value="Nucleic acid-binding proteins"/>
    <property type="match status" value="1"/>
</dbReference>
<dbReference type="Pfam" id="PF01068">
    <property type="entry name" value="DNA_ligase_A_M"/>
    <property type="match status" value="1"/>
</dbReference>
<dbReference type="Proteomes" id="UP001519288">
    <property type="component" value="Unassembled WGS sequence"/>
</dbReference>
<dbReference type="EMBL" id="JAGGLD010000001">
    <property type="protein sequence ID" value="MBP2000317.1"/>
    <property type="molecule type" value="Genomic_DNA"/>
</dbReference>
<dbReference type="Gene3D" id="3.30.470.30">
    <property type="entry name" value="DNA ligase/mRNA capping enzyme"/>
    <property type="match status" value="1"/>
</dbReference>
<keyword evidence="2 5" id="KW-0436">Ligase</keyword>
<evidence type="ECO:0000256" key="2">
    <source>
        <dbReference type="ARBA" id="ARBA00022598"/>
    </source>
</evidence>
<name>A0ABS4JF39_9BACL</name>
<evidence type="ECO:0000256" key="3">
    <source>
        <dbReference type="ARBA" id="ARBA00034003"/>
    </source>
</evidence>
<dbReference type="PANTHER" id="PTHR45674:SF4">
    <property type="entry name" value="DNA LIGASE 1"/>
    <property type="match status" value="1"/>
</dbReference>
<dbReference type="GO" id="GO:0003910">
    <property type="term" value="F:DNA ligase (ATP) activity"/>
    <property type="evidence" value="ECO:0007669"/>
    <property type="project" value="UniProtKB-EC"/>
</dbReference>
<evidence type="ECO:0000313" key="5">
    <source>
        <dbReference type="EMBL" id="MBP2000317.1"/>
    </source>
</evidence>
<dbReference type="SUPFAM" id="SSF56091">
    <property type="entry name" value="DNA ligase/mRNA capping enzyme, catalytic domain"/>
    <property type="match status" value="1"/>
</dbReference>
<organism evidence="5 6">
    <name type="scientific">Paenibacillus shirakamiensis</name>
    <dbReference type="NCBI Taxonomy" id="1265935"/>
    <lineage>
        <taxon>Bacteria</taxon>
        <taxon>Bacillati</taxon>
        <taxon>Bacillota</taxon>
        <taxon>Bacilli</taxon>
        <taxon>Bacillales</taxon>
        <taxon>Paenibacillaceae</taxon>
        <taxon>Paenibacillus</taxon>
    </lineage>
</organism>
<dbReference type="RefSeq" id="WP_245338973.1">
    <property type="nucleotide sequence ID" value="NZ_JAGGLD010000001.1"/>
</dbReference>
<proteinExistence type="inferred from homology"/>
<evidence type="ECO:0000259" key="4">
    <source>
        <dbReference type="PROSITE" id="PS50160"/>
    </source>
</evidence>
<comment type="similarity">
    <text evidence="1">Belongs to the ATP-dependent DNA ligase family.</text>
</comment>
<reference evidence="5 6" key="1">
    <citation type="submission" date="2021-03" db="EMBL/GenBank/DDBJ databases">
        <title>Genomic Encyclopedia of Type Strains, Phase IV (KMG-IV): sequencing the most valuable type-strain genomes for metagenomic binning, comparative biology and taxonomic classification.</title>
        <authorList>
            <person name="Goeker M."/>
        </authorList>
    </citation>
    <scope>NUCLEOTIDE SEQUENCE [LARGE SCALE GENOMIC DNA]</scope>
    <source>
        <strain evidence="5 6">DSM 26806</strain>
    </source>
</reference>
<keyword evidence="6" id="KW-1185">Reference proteome</keyword>
<accession>A0ABS4JF39</accession>
<evidence type="ECO:0000313" key="6">
    <source>
        <dbReference type="Proteomes" id="UP001519288"/>
    </source>
</evidence>
<protein>
    <submittedName>
        <fullName evidence="5">Bifunctional non-homologous end joining protein LigD</fullName>
        <ecNumber evidence="5">6.5.1.1</ecNumber>
    </submittedName>
</protein>
<dbReference type="PROSITE" id="PS50160">
    <property type="entry name" value="DNA_LIGASE_A3"/>
    <property type="match status" value="1"/>
</dbReference>
<sequence length="303" mass="34418">MIIPNFTPMSPRKQSTLPVGNEWIHQLKWDGYRIIASNMEGEVELLSKKMLSKNKPFPDLVAALSRSNVSFILDGEIVILDEATGQPSFQLLQQRDKLKDESSIGRAAERLPVVYVVFDLLMIHGEDIRKLPYHHRREQLLALASEWGSPIYIADEFEDGSLLWKWVIDHGWEGIVSKKKCSRYREGKEHHDWVKCKTVAHYDASVVGIIWKEGRISSLVMKKNEQYFGRISSGLTTGSKQALSALRTEAPMNKHFDNLPEGLKGAEIRWLNQPLAARVTGRELTEAGILRHPKLIDVEGISL</sequence>
<dbReference type="Gene3D" id="3.30.1490.70">
    <property type="match status" value="1"/>
</dbReference>
<dbReference type="InterPro" id="IPR012340">
    <property type="entry name" value="NA-bd_OB-fold"/>
</dbReference>
<dbReference type="InterPro" id="IPR050191">
    <property type="entry name" value="ATP-dep_DNA_ligase"/>
</dbReference>
<dbReference type="CDD" id="cd07906">
    <property type="entry name" value="Adenylation_DNA_ligase_LigD_LigC"/>
    <property type="match status" value="1"/>
</dbReference>
<gene>
    <name evidence="5" type="ORF">J2Z69_001336</name>
</gene>
<dbReference type="EC" id="6.5.1.1" evidence="5"/>
<feature type="domain" description="ATP-dependent DNA ligase family profile" evidence="4">
    <location>
        <begin position="106"/>
        <end position="197"/>
    </location>
</feature>
<comment type="catalytic activity">
    <reaction evidence="3">
        <text>ATP + (deoxyribonucleotide)n-3'-hydroxyl + 5'-phospho-(deoxyribonucleotide)m = (deoxyribonucleotide)n+m + AMP + diphosphate.</text>
        <dbReference type="EC" id="6.5.1.1"/>
    </reaction>
</comment>